<dbReference type="PANTHER" id="PTHR47619">
    <property type="entry name" value="METALLO-HYDROLASE YYCJ-RELATED"/>
    <property type="match status" value="1"/>
</dbReference>
<dbReference type="InterPro" id="IPR036866">
    <property type="entry name" value="RibonucZ/Hydroxyglut_hydro"/>
</dbReference>
<organism evidence="2 3">
    <name type="scientific">Rubritalea spongiae</name>
    <dbReference type="NCBI Taxonomy" id="430797"/>
    <lineage>
        <taxon>Bacteria</taxon>
        <taxon>Pseudomonadati</taxon>
        <taxon>Verrucomicrobiota</taxon>
        <taxon>Verrucomicrobiia</taxon>
        <taxon>Verrucomicrobiales</taxon>
        <taxon>Rubritaleaceae</taxon>
        <taxon>Rubritalea</taxon>
    </lineage>
</organism>
<dbReference type="InterPro" id="IPR052533">
    <property type="entry name" value="WalJ/YycJ-like"/>
</dbReference>
<evidence type="ECO:0000259" key="1">
    <source>
        <dbReference type="SMART" id="SM00849"/>
    </source>
</evidence>
<gene>
    <name evidence="2" type="ORF">ACFSQZ_10215</name>
</gene>
<name>A0ABW5E413_9BACT</name>
<keyword evidence="3" id="KW-1185">Reference proteome</keyword>
<sequence>MAVLGSGSGGNATVLECGNTRLLVDAGLSAKQLTHRLTLLGIDPDSLTGILLTHEHSDHARGVDVLLRKRSIPVYANAMTKEALQWGMKSEVQWKVFHTGQDFELEQFTVHPFPIPHDAAEPVGFTLTAASTKFGLVTDVGYVTQAMRMHLREADALFVESNYDEELLEADTKRPWSTKQRIASRHGHLSNTQAGELIADVGCERLAHVVLGHLSGDCNCPNVATRTVSGLLKDGGLGQVNVFCAKQDAPTEWVEFGQNYRGSLLEKLTGELCQDELF</sequence>
<protein>
    <submittedName>
        <fullName evidence="2">MBL fold metallo-hydrolase</fullName>
    </submittedName>
</protein>
<dbReference type="InterPro" id="IPR001279">
    <property type="entry name" value="Metallo-B-lactamas"/>
</dbReference>
<reference evidence="3" key="1">
    <citation type="journal article" date="2019" name="Int. J. Syst. Evol. Microbiol.">
        <title>The Global Catalogue of Microorganisms (GCM) 10K type strain sequencing project: providing services to taxonomists for standard genome sequencing and annotation.</title>
        <authorList>
            <consortium name="The Broad Institute Genomics Platform"/>
            <consortium name="The Broad Institute Genome Sequencing Center for Infectious Disease"/>
            <person name="Wu L."/>
            <person name="Ma J."/>
        </authorList>
    </citation>
    <scope>NUCLEOTIDE SEQUENCE [LARGE SCALE GENOMIC DNA]</scope>
    <source>
        <strain evidence="3">JCM 16545</strain>
    </source>
</reference>
<dbReference type="RefSeq" id="WP_377136906.1">
    <property type="nucleotide sequence ID" value="NZ_JBHUJC010000028.1"/>
</dbReference>
<dbReference type="Pfam" id="PF12706">
    <property type="entry name" value="Lactamase_B_2"/>
    <property type="match status" value="1"/>
</dbReference>
<feature type="domain" description="Metallo-beta-lactamase" evidence="1">
    <location>
        <begin position="9"/>
        <end position="186"/>
    </location>
</feature>
<dbReference type="Gene3D" id="3.60.15.10">
    <property type="entry name" value="Ribonuclease Z/Hydroxyacylglutathione hydrolase-like"/>
    <property type="match status" value="1"/>
</dbReference>
<comment type="caution">
    <text evidence="2">The sequence shown here is derived from an EMBL/GenBank/DDBJ whole genome shotgun (WGS) entry which is preliminary data.</text>
</comment>
<dbReference type="SUPFAM" id="SSF56281">
    <property type="entry name" value="Metallo-hydrolase/oxidoreductase"/>
    <property type="match status" value="1"/>
</dbReference>
<dbReference type="Proteomes" id="UP001597297">
    <property type="component" value="Unassembled WGS sequence"/>
</dbReference>
<proteinExistence type="predicted"/>
<accession>A0ABW5E413</accession>
<evidence type="ECO:0000313" key="3">
    <source>
        <dbReference type="Proteomes" id="UP001597297"/>
    </source>
</evidence>
<evidence type="ECO:0000313" key="2">
    <source>
        <dbReference type="EMBL" id="MFD2276844.1"/>
    </source>
</evidence>
<dbReference type="EMBL" id="JBHUJC010000028">
    <property type="protein sequence ID" value="MFD2276844.1"/>
    <property type="molecule type" value="Genomic_DNA"/>
</dbReference>
<dbReference type="PANTHER" id="PTHR47619:SF1">
    <property type="entry name" value="EXODEOXYRIBONUCLEASE WALJ"/>
    <property type="match status" value="1"/>
</dbReference>
<dbReference type="SMART" id="SM00849">
    <property type="entry name" value="Lactamase_B"/>
    <property type="match status" value="1"/>
</dbReference>